<evidence type="ECO:0000256" key="3">
    <source>
        <dbReference type="SAM" id="MobiDB-lite"/>
    </source>
</evidence>
<evidence type="ECO:0000256" key="2">
    <source>
        <dbReference type="PROSITE-ProRule" id="PRU01005"/>
    </source>
</evidence>
<proteinExistence type="predicted"/>
<gene>
    <name evidence="5" type="ORF">PEVE_00042926</name>
</gene>
<organism evidence="5 6">
    <name type="scientific">Porites evermanni</name>
    <dbReference type="NCBI Taxonomy" id="104178"/>
    <lineage>
        <taxon>Eukaryota</taxon>
        <taxon>Metazoa</taxon>
        <taxon>Cnidaria</taxon>
        <taxon>Anthozoa</taxon>
        <taxon>Hexacorallia</taxon>
        <taxon>Scleractinia</taxon>
        <taxon>Fungiina</taxon>
        <taxon>Poritidae</taxon>
        <taxon>Porites</taxon>
    </lineage>
</organism>
<dbReference type="SMART" id="SM00254">
    <property type="entry name" value="ShKT"/>
    <property type="match status" value="2"/>
</dbReference>
<evidence type="ECO:0000313" key="6">
    <source>
        <dbReference type="Proteomes" id="UP001159427"/>
    </source>
</evidence>
<dbReference type="InterPro" id="IPR003582">
    <property type="entry name" value="ShKT_dom"/>
</dbReference>
<evidence type="ECO:0000256" key="1">
    <source>
        <dbReference type="ARBA" id="ARBA00022656"/>
    </source>
</evidence>
<protein>
    <recommendedName>
        <fullName evidence="4">ShKT domain-containing protein</fullName>
    </recommendedName>
</protein>
<dbReference type="Proteomes" id="UP001159427">
    <property type="component" value="Unassembled WGS sequence"/>
</dbReference>
<name>A0ABN8PHE1_9CNID</name>
<feature type="compositionally biased region" description="Basic and acidic residues" evidence="3">
    <location>
        <begin position="212"/>
        <end position="221"/>
    </location>
</feature>
<feature type="region of interest" description="Disordered" evidence="3">
    <location>
        <begin position="202"/>
        <end position="229"/>
    </location>
</feature>
<keyword evidence="1" id="KW-0800">Toxin</keyword>
<dbReference type="PROSITE" id="PS51670">
    <property type="entry name" value="SHKT"/>
    <property type="match status" value="1"/>
</dbReference>
<feature type="domain" description="ShKT" evidence="4">
    <location>
        <begin position="3"/>
        <end position="37"/>
    </location>
</feature>
<feature type="disulfide bond" evidence="2">
    <location>
        <begin position="3"/>
        <end position="37"/>
    </location>
</feature>
<comment type="caution">
    <text evidence="2">Lacks conserved residue(s) required for the propagation of feature annotation.</text>
</comment>
<accession>A0ABN8PHE1</accession>
<feature type="compositionally biased region" description="Polar residues" evidence="3">
    <location>
        <begin position="202"/>
        <end position="211"/>
    </location>
</feature>
<keyword evidence="2" id="KW-1015">Disulfide bond</keyword>
<dbReference type="Pfam" id="PF01549">
    <property type="entry name" value="ShK"/>
    <property type="match status" value="1"/>
</dbReference>
<dbReference type="EMBL" id="CALNXI010000859">
    <property type="protein sequence ID" value="CAH3143759.1"/>
    <property type="molecule type" value="Genomic_DNA"/>
</dbReference>
<comment type="caution">
    <text evidence="5">The sequence shown here is derived from an EMBL/GenBank/DDBJ whole genome shotgun (WGS) entry which is preliminary data.</text>
</comment>
<feature type="region of interest" description="Disordered" evidence="3">
    <location>
        <begin position="335"/>
        <end position="360"/>
    </location>
</feature>
<feature type="non-terminal residue" evidence="5">
    <location>
        <position position="1"/>
    </location>
</feature>
<keyword evidence="6" id="KW-1185">Reference proteome</keyword>
<reference evidence="5 6" key="1">
    <citation type="submission" date="2022-05" db="EMBL/GenBank/DDBJ databases">
        <authorList>
            <consortium name="Genoscope - CEA"/>
            <person name="William W."/>
        </authorList>
    </citation>
    <scope>NUCLEOTIDE SEQUENCE [LARGE SCALE GENOMIC DNA]</scope>
</reference>
<evidence type="ECO:0000313" key="5">
    <source>
        <dbReference type="EMBL" id="CAH3143759.1"/>
    </source>
</evidence>
<evidence type="ECO:0000259" key="4">
    <source>
        <dbReference type="PROSITE" id="PS51670"/>
    </source>
</evidence>
<sequence length="360" mass="40581">GACNNTHNYCDYWATKGECQKSYFWMLQNCPMSCNVCSRTVACVNIYNDAYCHLHIRNCWVQSYAAKLIKNCRKTCLCGCCSAIPATTSPKATITTATTTTTTTTTSDTSTKLETLPQTKTYRIVHRRTTDVTAMTSLGTHSPSHSGGSLFELIKNHKIFNFGSYQLVKDSPCIPSIFLLPSIPKSPLYHVLEGPNDLTTNETQELSAHTESSPKRFRSDSDYDEPSDRAALPVVGLAVNAKKNDTQSEIIDKNRIPRRIINGQQALENSVEYSCSYSVANEDLSIEVSKKNQQEVPNRQDPRYHVLERPDTQYQGLERETRDDSYEQMRVLNPSDYQALDETTQSLYHPLKKNDKSSKK</sequence>